<evidence type="ECO:0008006" key="3">
    <source>
        <dbReference type="Google" id="ProtNLM"/>
    </source>
</evidence>
<reference evidence="2" key="1">
    <citation type="journal article" date="2017" name="Proc. Natl. Acad. Sci. U.S.A.">
        <title>Simulation of Deepwater Horizon oil plume reveals substrate specialization within a complex community of hydrocarbon-degraders.</title>
        <authorList>
            <person name="Hu P."/>
            <person name="Dubinsky E.A."/>
            <person name="Probst A.J."/>
            <person name="Wang J."/>
            <person name="Sieber C.M.K."/>
            <person name="Tom L.M."/>
            <person name="Gardinali P."/>
            <person name="Banfield J.F."/>
            <person name="Atlas R.M."/>
            <person name="Andersen G.L."/>
        </authorList>
    </citation>
    <scope>NUCLEOTIDE SEQUENCE [LARGE SCALE GENOMIC DNA]</scope>
</reference>
<protein>
    <recommendedName>
        <fullName evidence="3">Outer membrane protein beta-barrel domain-containing protein</fullName>
    </recommendedName>
</protein>
<dbReference type="AlphaFoldDB" id="A0A1Y5F8P4"/>
<name>A0A1Y5F8P4_9BACT</name>
<dbReference type="Proteomes" id="UP000196531">
    <property type="component" value="Unassembled WGS sequence"/>
</dbReference>
<evidence type="ECO:0000313" key="2">
    <source>
        <dbReference type="Proteomes" id="UP000196531"/>
    </source>
</evidence>
<evidence type="ECO:0000313" key="1">
    <source>
        <dbReference type="EMBL" id="OUR97296.1"/>
    </source>
</evidence>
<accession>A0A1Y5F8P4</accession>
<gene>
    <name evidence="1" type="ORF">A9Q84_13300</name>
</gene>
<sequence>MDLMKKLIILFFIFTPFFKLLASENLVIVQSVSNTKKTFVIRKGRDAGVSKGQLSLFSTTDISFTARAKEVTRHYSLWVVIDKEANVPFVRDEVVSYTSSLERVWNEVILTKLKEVEVQKEENFLRDITRSYLTARAAWGFAITQSTSEVQAESLESRSGLHIEGTYSTRVNRHLEFGGGIRYDKDSARGVNPERTIPSTRTFLIADVTYHFNQLKDSRSHLYAAIGGGIGQSSTTVGESTKTGNATILPYFRFGYETSPRGSSFALLVELQIESVVAKETFTEGEEQSTSMVNSKVSMGIRF</sequence>
<organism evidence="1 2">
    <name type="scientific">Halobacteriovorax marinus</name>
    <dbReference type="NCBI Taxonomy" id="97084"/>
    <lineage>
        <taxon>Bacteria</taxon>
        <taxon>Pseudomonadati</taxon>
        <taxon>Bdellovibrionota</taxon>
        <taxon>Bacteriovoracia</taxon>
        <taxon>Bacteriovoracales</taxon>
        <taxon>Halobacteriovoraceae</taxon>
        <taxon>Halobacteriovorax</taxon>
    </lineage>
</organism>
<dbReference type="EMBL" id="MAAO01000006">
    <property type="protein sequence ID" value="OUR97296.1"/>
    <property type="molecule type" value="Genomic_DNA"/>
</dbReference>
<proteinExistence type="predicted"/>
<comment type="caution">
    <text evidence="1">The sequence shown here is derived from an EMBL/GenBank/DDBJ whole genome shotgun (WGS) entry which is preliminary data.</text>
</comment>